<dbReference type="EMBL" id="ACKZ01000020">
    <property type="protein sequence ID" value="EEW37144.1"/>
    <property type="molecule type" value="Genomic_DNA"/>
</dbReference>
<dbReference type="STRING" id="638301.HMPREF0444_1362"/>
<dbReference type="AlphaFoldDB" id="C8NHG7"/>
<feature type="transmembrane region" description="Helical" evidence="1">
    <location>
        <begin position="183"/>
        <end position="200"/>
    </location>
</feature>
<evidence type="ECO:0000313" key="3">
    <source>
        <dbReference type="Proteomes" id="UP000005926"/>
    </source>
</evidence>
<accession>C8NHG7</accession>
<evidence type="ECO:0008006" key="4">
    <source>
        <dbReference type="Google" id="ProtNLM"/>
    </source>
</evidence>
<comment type="caution">
    <text evidence="2">The sequence shown here is derived from an EMBL/GenBank/DDBJ whole genome shotgun (WGS) entry which is preliminary data.</text>
</comment>
<feature type="transmembrane region" description="Helical" evidence="1">
    <location>
        <begin position="6"/>
        <end position="23"/>
    </location>
</feature>
<dbReference type="eggNOG" id="ENOG502Z90D">
    <property type="taxonomic scope" value="Bacteria"/>
</dbReference>
<dbReference type="Proteomes" id="UP000005926">
    <property type="component" value="Unassembled WGS sequence"/>
</dbReference>
<evidence type="ECO:0000313" key="2">
    <source>
        <dbReference type="EMBL" id="EEW37144.1"/>
    </source>
</evidence>
<sequence length="240" mass="27155">MIQVGLQFFTIVTSGLLSGMRILTEKQEILRVVLVEINIGLPVFFAGVAILVYSAMIWSKEWSTKGSFIYRLLMLPGSRFSVYLSKLLTMLIITFFLQGVQVIGVFLNYTLSRVFIPSLDSYHVTPWSLVTNSIAMQTVVPKYETQFFFFFLFGVAAIVTIFQITLLVVGVEKKSTTTKLMSIIGYILLLIIYVGTVSRYQWSFYFIGSETILYLGTGIVVWIIGNLLLSDYLLNHKVSV</sequence>
<feature type="transmembrane region" description="Helical" evidence="1">
    <location>
        <begin position="147"/>
        <end position="171"/>
    </location>
</feature>
<feature type="transmembrane region" description="Helical" evidence="1">
    <location>
        <begin position="35"/>
        <end position="56"/>
    </location>
</feature>
<keyword evidence="3" id="KW-1185">Reference proteome</keyword>
<reference evidence="2 3" key="1">
    <citation type="submission" date="2009-08" db="EMBL/GenBank/DDBJ databases">
        <authorList>
            <person name="Muzny D."/>
            <person name="Qin X."/>
            <person name="Deng J."/>
            <person name="Jiang H."/>
            <person name="Liu Y."/>
            <person name="Qu J."/>
            <person name="Song X.-Z."/>
            <person name="Zhang L."/>
            <person name="Thornton R."/>
            <person name="Coyle M."/>
            <person name="Francisco L."/>
            <person name="Jackson L."/>
            <person name="Javaid M."/>
            <person name="Korchina V."/>
            <person name="Kovar C."/>
            <person name="Mata R."/>
            <person name="Mathew T."/>
            <person name="Ngo R."/>
            <person name="Nguyen L."/>
            <person name="Nguyen N."/>
            <person name="Okwuonu G."/>
            <person name="Ongeri F."/>
            <person name="Pham C."/>
            <person name="Simmons D."/>
            <person name="Wilczek-Boney K."/>
            <person name="Hale W."/>
            <person name="Jakkamsetti A."/>
            <person name="Pham P."/>
            <person name="Ruth R."/>
            <person name="San Lucas F."/>
            <person name="Warren J."/>
            <person name="Zhang J."/>
            <person name="Zhao Z."/>
            <person name="Zhou C."/>
            <person name="Zhu D."/>
            <person name="Lee S."/>
            <person name="Bess C."/>
            <person name="Blankenburg K."/>
            <person name="Forbes L."/>
            <person name="Fu Q."/>
            <person name="Gubbala S."/>
            <person name="Hirani K."/>
            <person name="Jayaseelan J.C."/>
            <person name="Lara F."/>
            <person name="Munidasa M."/>
            <person name="Palculict T."/>
            <person name="Patil S."/>
            <person name="Pu L.-L."/>
            <person name="Saada N."/>
            <person name="Tang L."/>
            <person name="Weissenberger G."/>
            <person name="Zhu Y."/>
            <person name="Hemphill L."/>
            <person name="Shang Y."/>
            <person name="Youmans B."/>
            <person name="Ayvaz T."/>
            <person name="Ross M."/>
            <person name="Santibanez J."/>
            <person name="Aqrawi P."/>
            <person name="Gross S."/>
            <person name="Joshi V."/>
            <person name="Fowler G."/>
            <person name="Nazareth L."/>
            <person name="Reid J."/>
            <person name="Worley K."/>
            <person name="Petrosino J."/>
            <person name="Highlander S."/>
            <person name="Gibbs R."/>
        </authorList>
    </citation>
    <scope>NUCLEOTIDE SEQUENCE [LARGE SCALE GENOMIC DNA]</scope>
    <source>
        <strain evidence="2 3">ATCC 49175</strain>
    </source>
</reference>
<dbReference type="HOGENOM" id="CLU_1155140_0_0_9"/>
<proteinExistence type="predicted"/>
<feature type="transmembrane region" description="Helical" evidence="1">
    <location>
        <begin position="91"/>
        <end position="111"/>
    </location>
</feature>
<feature type="transmembrane region" description="Helical" evidence="1">
    <location>
        <begin position="212"/>
        <end position="234"/>
    </location>
</feature>
<keyword evidence="1" id="KW-1133">Transmembrane helix</keyword>
<organism evidence="2 3">
    <name type="scientific">Granulicatella adiacens ATCC 49175</name>
    <dbReference type="NCBI Taxonomy" id="638301"/>
    <lineage>
        <taxon>Bacteria</taxon>
        <taxon>Bacillati</taxon>
        <taxon>Bacillota</taxon>
        <taxon>Bacilli</taxon>
        <taxon>Lactobacillales</taxon>
        <taxon>Carnobacteriaceae</taxon>
        <taxon>Granulicatella</taxon>
    </lineage>
</organism>
<name>C8NHG7_9LACT</name>
<keyword evidence="1" id="KW-0812">Transmembrane</keyword>
<evidence type="ECO:0000256" key="1">
    <source>
        <dbReference type="SAM" id="Phobius"/>
    </source>
</evidence>
<protein>
    <recommendedName>
        <fullName evidence="4">ABC transporter, permease protein</fullName>
    </recommendedName>
</protein>
<keyword evidence="1" id="KW-0472">Membrane</keyword>
<gene>
    <name evidence="2" type="ORF">HMPREF0444_1362</name>
</gene>